<keyword evidence="7" id="KW-1185">Reference proteome</keyword>
<feature type="transmembrane region" description="Helical" evidence="4">
    <location>
        <begin position="135"/>
        <end position="153"/>
    </location>
</feature>
<dbReference type="InterPro" id="IPR050482">
    <property type="entry name" value="Sensor_HK_TwoCompSys"/>
</dbReference>
<feature type="transmembrane region" description="Helical" evidence="4">
    <location>
        <begin position="159"/>
        <end position="183"/>
    </location>
</feature>
<keyword evidence="4" id="KW-0472">Membrane</keyword>
<dbReference type="PANTHER" id="PTHR24421:SF63">
    <property type="entry name" value="SENSOR HISTIDINE KINASE DESK"/>
    <property type="match status" value="1"/>
</dbReference>
<dbReference type="GO" id="GO:0000155">
    <property type="term" value="F:phosphorelay sensor kinase activity"/>
    <property type="evidence" value="ECO:0007669"/>
    <property type="project" value="InterPro"/>
</dbReference>
<keyword evidence="1" id="KW-0808">Transferase</keyword>
<dbReference type="InterPro" id="IPR011712">
    <property type="entry name" value="Sig_transdc_His_kin_sub3_dim/P"/>
</dbReference>
<dbReference type="RefSeq" id="WP_067900548.1">
    <property type="nucleotide sequence ID" value="NZ_VSFG01000001.1"/>
</dbReference>
<organism evidence="6 7">
    <name type="scientific">Actinomadura chibensis</name>
    <dbReference type="NCBI Taxonomy" id="392828"/>
    <lineage>
        <taxon>Bacteria</taxon>
        <taxon>Bacillati</taxon>
        <taxon>Actinomycetota</taxon>
        <taxon>Actinomycetes</taxon>
        <taxon>Streptosporangiales</taxon>
        <taxon>Thermomonosporaceae</taxon>
        <taxon>Actinomadura</taxon>
    </lineage>
</organism>
<dbReference type="GO" id="GO:0046983">
    <property type="term" value="F:protein dimerization activity"/>
    <property type="evidence" value="ECO:0007669"/>
    <property type="project" value="InterPro"/>
</dbReference>
<evidence type="ECO:0000256" key="1">
    <source>
        <dbReference type="ARBA" id="ARBA00022679"/>
    </source>
</evidence>
<dbReference type="GO" id="GO:0016020">
    <property type="term" value="C:membrane"/>
    <property type="evidence" value="ECO:0007669"/>
    <property type="project" value="InterPro"/>
</dbReference>
<dbReference type="Gene3D" id="3.30.565.10">
    <property type="entry name" value="Histidine kinase-like ATPase, C-terminal domain"/>
    <property type="match status" value="1"/>
</dbReference>
<keyword evidence="4" id="KW-1133">Transmembrane helix</keyword>
<evidence type="ECO:0000256" key="2">
    <source>
        <dbReference type="ARBA" id="ARBA00022777"/>
    </source>
</evidence>
<name>A0A5D0NZV0_9ACTN</name>
<dbReference type="AlphaFoldDB" id="A0A5D0NZV0"/>
<evidence type="ECO:0000259" key="5">
    <source>
        <dbReference type="Pfam" id="PF07730"/>
    </source>
</evidence>
<sequence length="392" mass="40496">MSSDSVKTALPERASGRLGRARLITLLWIATTFWTSLVMPGIGIVREPRAVLAVTGTVGVLAVTAALGGVLYATVTPSMPGRVRRRWAAAFTAASAASVVLVGPVAAGRWDTWAWLAASMVGAAPLLVRPVRAAAVAAGCTAASVAVGAATGGSARDAALVTGLIGASVAVVNWLPVWMWGLLAQAEAGRRAEARLAASEERLRLARDVHDLLGHNLTVIALKAELAARLADRDGDAARAEAEQIREIATAALEEMRQVVHGYRSVDLAEQLDAARRVMESAGIRCSVEGAPASVPGEAASRLAPVLREAMTNVLRHSRATRCEVVIASGPGVSTLTVRNDGAADAAADPRSSGLRGLADRLAELGGGLAVHRDGTWFTLTATVPSTAGDDR</sequence>
<feature type="domain" description="Signal transduction histidine kinase subgroup 3 dimerisation and phosphoacceptor" evidence="5">
    <location>
        <begin position="201"/>
        <end position="267"/>
    </location>
</feature>
<dbReference type="SUPFAM" id="SSF55874">
    <property type="entry name" value="ATPase domain of HSP90 chaperone/DNA topoisomerase II/histidine kinase"/>
    <property type="match status" value="1"/>
</dbReference>
<keyword evidence="2 6" id="KW-0418">Kinase</keyword>
<dbReference type="STRING" id="1220554.GCA_001552135_06567"/>
<evidence type="ECO:0000256" key="4">
    <source>
        <dbReference type="SAM" id="Phobius"/>
    </source>
</evidence>
<dbReference type="EMBL" id="VSFG01000001">
    <property type="protein sequence ID" value="TYB49698.1"/>
    <property type="molecule type" value="Genomic_DNA"/>
</dbReference>
<accession>A0A5D0NZV0</accession>
<dbReference type="Gene3D" id="1.20.5.1930">
    <property type="match status" value="1"/>
</dbReference>
<gene>
    <name evidence="6" type="ORF">FXF69_11710</name>
</gene>
<dbReference type="Proteomes" id="UP000323380">
    <property type="component" value="Unassembled WGS sequence"/>
</dbReference>
<evidence type="ECO:0000313" key="6">
    <source>
        <dbReference type="EMBL" id="TYB49698.1"/>
    </source>
</evidence>
<proteinExistence type="predicted"/>
<feature type="transmembrane region" description="Helical" evidence="4">
    <location>
        <begin position="87"/>
        <end position="106"/>
    </location>
</feature>
<protein>
    <submittedName>
        <fullName evidence="6">Sensor histidine kinase</fullName>
    </submittedName>
</protein>
<reference evidence="6 7" key="1">
    <citation type="submission" date="2019-08" db="EMBL/GenBank/DDBJ databases">
        <title>Actinomadura sp. nov. CYP1-5 isolated from mountain soil.</title>
        <authorList>
            <person name="Songsumanus A."/>
            <person name="Kuncharoen N."/>
            <person name="Kudo T."/>
            <person name="Yuki M."/>
            <person name="Igarashi Y."/>
            <person name="Tanasupawat S."/>
        </authorList>
    </citation>
    <scope>NUCLEOTIDE SEQUENCE [LARGE SCALE GENOMIC DNA]</scope>
    <source>
        <strain evidence="6 7">JCM 14158</strain>
    </source>
</reference>
<evidence type="ECO:0000313" key="7">
    <source>
        <dbReference type="Proteomes" id="UP000323380"/>
    </source>
</evidence>
<dbReference type="Pfam" id="PF07730">
    <property type="entry name" value="HisKA_3"/>
    <property type="match status" value="1"/>
</dbReference>
<keyword evidence="4" id="KW-0812">Transmembrane</keyword>
<feature type="transmembrane region" description="Helical" evidence="4">
    <location>
        <begin position="21"/>
        <end position="44"/>
    </location>
</feature>
<dbReference type="PANTHER" id="PTHR24421">
    <property type="entry name" value="NITRATE/NITRITE SENSOR PROTEIN NARX-RELATED"/>
    <property type="match status" value="1"/>
</dbReference>
<comment type="caution">
    <text evidence="6">The sequence shown here is derived from an EMBL/GenBank/DDBJ whole genome shotgun (WGS) entry which is preliminary data.</text>
</comment>
<keyword evidence="3" id="KW-0902">Two-component regulatory system</keyword>
<dbReference type="CDD" id="cd16917">
    <property type="entry name" value="HATPase_UhpB-NarQ-NarX-like"/>
    <property type="match status" value="1"/>
</dbReference>
<feature type="transmembrane region" description="Helical" evidence="4">
    <location>
        <begin position="50"/>
        <end position="75"/>
    </location>
</feature>
<evidence type="ECO:0000256" key="3">
    <source>
        <dbReference type="ARBA" id="ARBA00023012"/>
    </source>
</evidence>
<dbReference type="InterPro" id="IPR036890">
    <property type="entry name" value="HATPase_C_sf"/>
</dbReference>